<evidence type="ECO:0000313" key="3">
    <source>
        <dbReference type="Proteomes" id="UP001152747"/>
    </source>
</evidence>
<dbReference type="AlphaFoldDB" id="A0A9P1IGQ0"/>
<dbReference type="EMBL" id="CANHGI010000003">
    <property type="protein sequence ID" value="CAI5445019.1"/>
    <property type="molecule type" value="Genomic_DNA"/>
</dbReference>
<evidence type="ECO:0000313" key="2">
    <source>
        <dbReference type="EMBL" id="CAI5445019.1"/>
    </source>
</evidence>
<keyword evidence="3" id="KW-1185">Reference proteome</keyword>
<accession>A0A9P1IGQ0</accession>
<reference evidence="2" key="1">
    <citation type="submission" date="2022-11" db="EMBL/GenBank/DDBJ databases">
        <authorList>
            <person name="Kikuchi T."/>
        </authorList>
    </citation>
    <scope>NUCLEOTIDE SEQUENCE</scope>
    <source>
        <strain evidence="2">PS1010</strain>
    </source>
</reference>
<feature type="region of interest" description="Disordered" evidence="1">
    <location>
        <begin position="1"/>
        <end position="70"/>
    </location>
</feature>
<gene>
    <name evidence="2" type="ORF">CAMP_LOCUS7656</name>
</gene>
<evidence type="ECO:0000256" key="1">
    <source>
        <dbReference type="SAM" id="MobiDB-lite"/>
    </source>
</evidence>
<name>A0A9P1IGQ0_9PELO</name>
<protein>
    <submittedName>
        <fullName evidence="2">Uncharacterized protein</fullName>
    </submittedName>
</protein>
<sequence length="208" mass="23047">MNKQKSSMKKGPQTAKGDEANKRVKFAVPVTSRIGTPPAPKNSGEKRAAGNAETAAKPQKKSKTSESTDCFQLASEQKKIEEDLSETESNIFSTITDVRIIANKMIGGIQTVSSASSKLKASEDFLLKSPDLVESIKIKSNEFAEKSKTKCDYIEKSIAAKSNYNNIISNLDTYLETVKIPEDILEYEVDFEKVREIFNNLVNIIEIM</sequence>
<proteinExistence type="predicted"/>
<organism evidence="2 3">
    <name type="scientific">Caenorhabditis angaria</name>
    <dbReference type="NCBI Taxonomy" id="860376"/>
    <lineage>
        <taxon>Eukaryota</taxon>
        <taxon>Metazoa</taxon>
        <taxon>Ecdysozoa</taxon>
        <taxon>Nematoda</taxon>
        <taxon>Chromadorea</taxon>
        <taxon>Rhabditida</taxon>
        <taxon>Rhabditina</taxon>
        <taxon>Rhabditomorpha</taxon>
        <taxon>Rhabditoidea</taxon>
        <taxon>Rhabditidae</taxon>
        <taxon>Peloderinae</taxon>
        <taxon>Caenorhabditis</taxon>
    </lineage>
</organism>
<comment type="caution">
    <text evidence="2">The sequence shown here is derived from an EMBL/GenBank/DDBJ whole genome shotgun (WGS) entry which is preliminary data.</text>
</comment>
<dbReference type="Proteomes" id="UP001152747">
    <property type="component" value="Unassembled WGS sequence"/>
</dbReference>